<feature type="domain" description="EF-hand" evidence="4">
    <location>
        <begin position="124"/>
        <end position="159"/>
    </location>
</feature>
<dbReference type="Proteomes" id="UP000789390">
    <property type="component" value="Unassembled WGS sequence"/>
</dbReference>
<evidence type="ECO:0000256" key="1">
    <source>
        <dbReference type="ARBA" id="ARBA00022723"/>
    </source>
</evidence>
<dbReference type="PANTHER" id="PTHR23055">
    <property type="entry name" value="CALCIUM BINDING PROTEINS"/>
    <property type="match status" value="1"/>
</dbReference>
<dbReference type="PROSITE" id="PS00018">
    <property type="entry name" value="EF_HAND_1"/>
    <property type="match status" value="2"/>
</dbReference>
<dbReference type="PROSITE" id="PS50222">
    <property type="entry name" value="EF_HAND_2"/>
    <property type="match status" value="3"/>
</dbReference>
<dbReference type="Pfam" id="PF13499">
    <property type="entry name" value="EF-hand_7"/>
    <property type="match status" value="1"/>
</dbReference>
<dbReference type="InterPro" id="IPR002048">
    <property type="entry name" value="EF_hand_dom"/>
</dbReference>
<feature type="domain" description="EF-hand" evidence="4">
    <location>
        <begin position="88"/>
        <end position="123"/>
    </location>
</feature>
<dbReference type="PANTHER" id="PTHR23055:SF167">
    <property type="entry name" value="EF-HAND DOMAIN-CONTAINING PROTEIN"/>
    <property type="match status" value="1"/>
</dbReference>
<comment type="caution">
    <text evidence="5">The sequence shown here is derived from an EMBL/GenBank/DDBJ whole genome shotgun (WGS) entry which is preliminary data.</text>
</comment>
<proteinExistence type="predicted"/>
<accession>A0A8J2S6Z9</accession>
<name>A0A8J2S6Z9_9CRUS</name>
<dbReference type="InterPro" id="IPR028846">
    <property type="entry name" value="Recoverin"/>
</dbReference>
<dbReference type="Gene3D" id="1.10.238.10">
    <property type="entry name" value="EF-hand"/>
    <property type="match status" value="1"/>
</dbReference>
<dbReference type="SMART" id="SM00054">
    <property type="entry name" value="EFh"/>
    <property type="match status" value="3"/>
</dbReference>
<evidence type="ECO:0000313" key="5">
    <source>
        <dbReference type="EMBL" id="CAH0111838.1"/>
    </source>
</evidence>
<gene>
    <name evidence="5" type="ORF">DGAL_LOCUS15495</name>
</gene>
<keyword evidence="3" id="KW-0106">Calcium</keyword>
<dbReference type="EMBL" id="CAKKLH010000318">
    <property type="protein sequence ID" value="CAH0111838.1"/>
    <property type="molecule type" value="Genomic_DNA"/>
</dbReference>
<reference evidence="5" key="1">
    <citation type="submission" date="2021-11" db="EMBL/GenBank/DDBJ databases">
        <authorList>
            <person name="Schell T."/>
        </authorList>
    </citation>
    <scope>NUCLEOTIDE SEQUENCE</scope>
    <source>
        <strain evidence="5">M5</strain>
    </source>
</reference>
<keyword evidence="1" id="KW-0479">Metal-binding</keyword>
<feature type="domain" description="EF-hand" evidence="4">
    <location>
        <begin position="196"/>
        <end position="231"/>
    </location>
</feature>
<dbReference type="OrthoDB" id="191686at2759"/>
<evidence type="ECO:0000313" key="6">
    <source>
        <dbReference type="Proteomes" id="UP000789390"/>
    </source>
</evidence>
<evidence type="ECO:0000259" key="4">
    <source>
        <dbReference type="PROSITE" id="PS50222"/>
    </source>
</evidence>
<dbReference type="CDD" id="cd00051">
    <property type="entry name" value="EFh"/>
    <property type="match status" value="2"/>
</dbReference>
<dbReference type="AlphaFoldDB" id="A0A8J2S6Z9"/>
<dbReference type="InterPro" id="IPR018247">
    <property type="entry name" value="EF_Hand_1_Ca_BS"/>
</dbReference>
<dbReference type="SUPFAM" id="SSF47473">
    <property type="entry name" value="EF-hand"/>
    <property type="match status" value="1"/>
</dbReference>
<protein>
    <recommendedName>
        <fullName evidence="4">EF-hand domain-containing protein</fullName>
    </recommendedName>
</protein>
<keyword evidence="6" id="KW-1185">Reference proteome</keyword>
<dbReference type="GO" id="GO:0005509">
    <property type="term" value="F:calcium ion binding"/>
    <property type="evidence" value="ECO:0007669"/>
    <property type="project" value="InterPro"/>
</dbReference>
<evidence type="ECO:0000256" key="2">
    <source>
        <dbReference type="ARBA" id="ARBA00022737"/>
    </source>
</evidence>
<organism evidence="5 6">
    <name type="scientific">Daphnia galeata</name>
    <dbReference type="NCBI Taxonomy" id="27404"/>
    <lineage>
        <taxon>Eukaryota</taxon>
        <taxon>Metazoa</taxon>
        <taxon>Ecdysozoa</taxon>
        <taxon>Arthropoda</taxon>
        <taxon>Crustacea</taxon>
        <taxon>Branchiopoda</taxon>
        <taxon>Diplostraca</taxon>
        <taxon>Cladocera</taxon>
        <taxon>Anomopoda</taxon>
        <taxon>Daphniidae</taxon>
        <taxon>Daphnia</taxon>
    </lineage>
</organism>
<keyword evidence="2" id="KW-0677">Repeat</keyword>
<dbReference type="InterPro" id="IPR011992">
    <property type="entry name" value="EF-hand-dom_pair"/>
</dbReference>
<evidence type="ECO:0000256" key="3">
    <source>
        <dbReference type="ARBA" id="ARBA00022837"/>
    </source>
</evidence>
<sequence length="242" mass="27710">MKTVTVRRHVTVLTASTPFAKPPVRKMKDQLGFSRKELQLMYRSFKQECPSGTVNEATFKRIYTHFFPYGGKSKNERNFWTRLKRHYNVSPYAHCVFRAFDIRHNGVINFEDLVLGVSALSRGSVPDKLRWVFTLYDADGDGVISRSELRDVVMAIHRLSPHGNLLSSKTIPDMMPSPSTTNSAAAMAERRNHEMFAERHADRIFQKLDLNCDGQVTWDEFLETCTKDETIANTMANMDVAL</sequence>